<keyword evidence="1" id="KW-0732">Signal</keyword>
<evidence type="ECO:0000313" key="2">
    <source>
        <dbReference type="EMBL" id="MFB9095181.1"/>
    </source>
</evidence>
<protein>
    <submittedName>
        <fullName evidence="2">Uncharacterized protein</fullName>
    </submittedName>
</protein>
<keyword evidence="3" id="KW-1185">Reference proteome</keyword>
<sequence>MKYLLFIFCLLFAFSCHNTTIEKNYFVSKNGGYFEVYFKKDSMRMAYDNYWVGLSEWRKIAIKKDTLYFKTFGEWSHSTKALIKQKENNSIELYFLDSSRNLKLQPINEEINFENEKDFWNGFYNRKKVNRKNFD</sequence>
<dbReference type="EMBL" id="JBHMEY010000003">
    <property type="protein sequence ID" value="MFB9095181.1"/>
    <property type="molecule type" value="Genomic_DNA"/>
</dbReference>
<comment type="caution">
    <text evidence="2">The sequence shown here is derived from an EMBL/GenBank/DDBJ whole genome shotgun (WGS) entry which is preliminary data.</text>
</comment>
<name>A0ABV5GIL0_9FLAO</name>
<dbReference type="RefSeq" id="WP_236456678.1">
    <property type="nucleotide sequence ID" value="NZ_CBCSGE010000025.1"/>
</dbReference>
<feature type="chain" id="PRO_5045100815" evidence="1">
    <location>
        <begin position="19"/>
        <end position="135"/>
    </location>
</feature>
<reference evidence="2 3" key="1">
    <citation type="submission" date="2024-09" db="EMBL/GenBank/DDBJ databases">
        <authorList>
            <person name="Sun Q."/>
            <person name="Mori K."/>
        </authorList>
    </citation>
    <scope>NUCLEOTIDE SEQUENCE [LARGE SCALE GENOMIC DNA]</scope>
    <source>
        <strain evidence="2 3">CECT 7955</strain>
    </source>
</reference>
<accession>A0ABV5GIL0</accession>
<evidence type="ECO:0000313" key="3">
    <source>
        <dbReference type="Proteomes" id="UP001589607"/>
    </source>
</evidence>
<feature type="signal peptide" evidence="1">
    <location>
        <begin position="1"/>
        <end position="18"/>
    </location>
</feature>
<dbReference type="PROSITE" id="PS51257">
    <property type="entry name" value="PROKAR_LIPOPROTEIN"/>
    <property type="match status" value="1"/>
</dbReference>
<evidence type="ECO:0000256" key="1">
    <source>
        <dbReference type="SAM" id="SignalP"/>
    </source>
</evidence>
<proteinExistence type="predicted"/>
<dbReference type="Proteomes" id="UP001589607">
    <property type="component" value="Unassembled WGS sequence"/>
</dbReference>
<organism evidence="2 3">
    <name type="scientific">Flavobacterium jumunjinense</name>
    <dbReference type="NCBI Taxonomy" id="998845"/>
    <lineage>
        <taxon>Bacteria</taxon>
        <taxon>Pseudomonadati</taxon>
        <taxon>Bacteroidota</taxon>
        <taxon>Flavobacteriia</taxon>
        <taxon>Flavobacteriales</taxon>
        <taxon>Flavobacteriaceae</taxon>
        <taxon>Flavobacterium</taxon>
    </lineage>
</organism>
<gene>
    <name evidence="2" type="ORF">ACFFVF_01520</name>
</gene>